<dbReference type="EMBL" id="JASCZI010211690">
    <property type="protein sequence ID" value="MED6195930.1"/>
    <property type="molecule type" value="Genomic_DNA"/>
</dbReference>
<evidence type="ECO:0000256" key="1">
    <source>
        <dbReference type="ARBA" id="ARBA00005234"/>
    </source>
</evidence>
<proteinExistence type="inferred from homology"/>
<comment type="caution">
    <text evidence="6">The sequence shown here is derived from an EMBL/GenBank/DDBJ whole genome shotgun (WGS) entry which is preliminary data.</text>
</comment>
<sequence length="227" mass="26493">MTILLNKEPSARFQNDIYCLPPDLLTAMFRKHNSDYIDLDIQRPHLIHNLIFAPVLYSGHWWMYVLDVKRRRFFVLDSKNRVSPSPDRTKIHKFGSNIIDQLIVYAGASSLLSRDSRTKQPSMSLFIRCVQVPIQLNDFDCGIYVMKYMELIDPKKLDEKKPYPIVNWTTKELQEFREEYIARILLSEKNLLRDEAIKAAKETVIHKPSAALQSPYVQFSTGDLKTT</sequence>
<evidence type="ECO:0000313" key="7">
    <source>
        <dbReference type="Proteomes" id="UP001341840"/>
    </source>
</evidence>
<keyword evidence="2" id="KW-0645">Protease</keyword>
<protein>
    <recommendedName>
        <fullName evidence="5">Ubiquitin-like protease family profile domain-containing protein</fullName>
    </recommendedName>
</protein>
<dbReference type="SUPFAM" id="SSF54001">
    <property type="entry name" value="Cysteine proteinases"/>
    <property type="match status" value="1"/>
</dbReference>
<evidence type="ECO:0000256" key="3">
    <source>
        <dbReference type="ARBA" id="ARBA00022801"/>
    </source>
</evidence>
<keyword evidence="7" id="KW-1185">Reference proteome</keyword>
<keyword evidence="4" id="KW-0788">Thiol protease</keyword>
<feature type="domain" description="Ubiquitin-like protease family profile" evidence="5">
    <location>
        <begin position="1"/>
        <end position="152"/>
    </location>
</feature>
<dbReference type="Gene3D" id="3.40.395.10">
    <property type="entry name" value="Adenoviral Proteinase, Chain A"/>
    <property type="match status" value="1"/>
</dbReference>
<dbReference type="Pfam" id="PF02902">
    <property type="entry name" value="Peptidase_C48"/>
    <property type="match status" value="1"/>
</dbReference>
<evidence type="ECO:0000256" key="2">
    <source>
        <dbReference type="ARBA" id="ARBA00022670"/>
    </source>
</evidence>
<dbReference type="Proteomes" id="UP001341840">
    <property type="component" value="Unassembled WGS sequence"/>
</dbReference>
<reference evidence="6 7" key="1">
    <citation type="journal article" date="2023" name="Plants (Basel)">
        <title>Bridging the Gap: Combining Genomics and Transcriptomics Approaches to Understand Stylosanthes scabra, an Orphan Legume from the Brazilian Caatinga.</title>
        <authorList>
            <person name="Ferreira-Neto J.R.C."/>
            <person name="da Silva M.D."/>
            <person name="Binneck E."/>
            <person name="de Melo N.F."/>
            <person name="da Silva R.H."/>
            <person name="de Melo A.L.T.M."/>
            <person name="Pandolfi V."/>
            <person name="Bustamante F.O."/>
            <person name="Brasileiro-Vidal A.C."/>
            <person name="Benko-Iseppon A.M."/>
        </authorList>
    </citation>
    <scope>NUCLEOTIDE SEQUENCE [LARGE SCALE GENOMIC DNA]</scope>
    <source>
        <tissue evidence="6">Leaves</tissue>
    </source>
</reference>
<evidence type="ECO:0000256" key="4">
    <source>
        <dbReference type="ARBA" id="ARBA00022807"/>
    </source>
</evidence>
<organism evidence="6 7">
    <name type="scientific">Stylosanthes scabra</name>
    <dbReference type="NCBI Taxonomy" id="79078"/>
    <lineage>
        <taxon>Eukaryota</taxon>
        <taxon>Viridiplantae</taxon>
        <taxon>Streptophyta</taxon>
        <taxon>Embryophyta</taxon>
        <taxon>Tracheophyta</taxon>
        <taxon>Spermatophyta</taxon>
        <taxon>Magnoliopsida</taxon>
        <taxon>eudicotyledons</taxon>
        <taxon>Gunneridae</taxon>
        <taxon>Pentapetalae</taxon>
        <taxon>rosids</taxon>
        <taxon>fabids</taxon>
        <taxon>Fabales</taxon>
        <taxon>Fabaceae</taxon>
        <taxon>Papilionoideae</taxon>
        <taxon>50 kb inversion clade</taxon>
        <taxon>dalbergioids sensu lato</taxon>
        <taxon>Dalbergieae</taxon>
        <taxon>Pterocarpus clade</taxon>
        <taxon>Stylosanthes</taxon>
    </lineage>
</organism>
<dbReference type="PANTHER" id="PTHR12606">
    <property type="entry name" value="SENTRIN/SUMO-SPECIFIC PROTEASE"/>
    <property type="match status" value="1"/>
</dbReference>
<dbReference type="PANTHER" id="PTHR12606:SF1">
    <property type="entry name" value="UBIQUITIN-LIKE-SPECIFIC PROTEASE 1A"/>
    <property type="match status" value="1"/>
</dbReference>
<dbReference type="InterPro" id="IPR003653">
    <property type="entry name" value="Peptidase_C48_C"/>
</dbReference>
<evidence type="ECO:0000313" key="6">
    <source>
        <dbReference type="EMBL" id="MED6195930.1"/>
    </source>
</evidence>
<gene>
    <name evidence="6" type="ORF">PIB30_042480</name>
</gene>
<keyword evidence="3" id="KW-0378">Hydrolase</keyword>
<evidence type="ECO:0000259" key="5">
    <source>
        <dbReference type="PROSITE" id="PS50600"/>
    </source>
</evidence>
<dbReference type="InterPro" id="IPR038765">
    <property type="entry name" value="Papain-like_cys_pep_sf"/>
</dbReference>
<dbReference type="PROSITE" id="PS50600">
    <property type="entry name" value="ULP_PROTEASE"/>
    <property type="match status" value="1"/>
</dbReference>
<accession>A0ABU6XD00</accession>
<name>A0ABU6XD00_9FABA</name>
<comment type="similarity">
    <text evidence="1">Belongs to the peptidase C48 family.</text>
</comment>